<sequence>MTVVALVMCRVSSILYTVSMLFFCALLSFKPYCALFILCSESSTTGRSIKTLTSMGVTFSWSCASR</sequence>
<keyword evidence="1" id="KW-0472">Membrane</keyword>
<proteinExistence type="predicted"/>
<evidence type="ECO:0000313" key="3">
    <source>
        <dbReference type="Proteomes" id="UP000799429"/>
    </source>
</evidence>
<protein>
    <submittedName>
        <fullName evidence="2">Uncharacterized protein</fullName>
    </submittedName>
</protein>
<organism evidence="2 3">
    <name type="scientific">Patellaria atrata CBS 101060</name>
    <dbReference type="NCBI Taxonomy" id="1346257"/>
    <lineage>
        <taxon>Eukaryota</taxon>
        <taxon>Fungi</taxon>
        <taxon>Dikarya</taxon>
        <taxon>Ascomycota</taxon>
        <taxon>Pezizomycotina</taxon>
        <taxon>Dothideomycetes</taxon>
        <taxon>Dothideomycetes incertae sedis</taxon>
        <taxon>Patellariales</taxon>
        <taxon>Patellariaceae</taxon>
        <taxon>Patellaria</taxon>
    </lineage>
</organism>
<reference evidence="2" key="1">
    <citation type="journal article" date="2020" name="Stud. Mycol.">
        <title>101 Dothideomycetes genomes: a test case for predicting lifestyles and emergence of pathogens.</title>
        <authorList>
            <person name="Haridas S."/>
            <person name="Albert R."/>
            <person name="Binder M."/>
            <person name="Bloem J."/>
            <person name="Labutti K."/>
            <person name="Salamov A."/>
            <person name="Andreopoulos B."/>
            <person name="Baker S."/>
            <person name="Barry K."/>
            <person name="Bills G."/>
            <person name="Bluhm B."/>
            <person name="Cannon C."/>
            <person name="Castanera R."/>
            <person name="Culley D."/>
            <person name="Daum C."/>
            <person name="Ezra D."/>
            <person name="Gonzalez J."/>
            <person name="Henrissat B."/>
            <person name="Kuo A."/>
            <person name="Liang C."/>
            <person name="Lipzen A."/>
            <person name="Lutzoni F."/>
            <person name="Magnuson J."/>
            <person name="Mondo S."/>
            <person name="Nolan M."/>
            <person name="Ohm R."/>
            <person name="Pangilinan J."/>
            <person name="Park H.-J."/>
            <person name="Ramirez L."/>
            <person name="Alfaro M."/>
            <person name="Sun H."/>
            <person name="Tritt A."/>
            <person name="Yoshinaga Y."/>
            <person name="Zwiers L.-H."/>
            <person name="Turgeon B."/>
            <person name="Goodwin S."/>
            <person name="Spatafora J."/>
            <person name="Crous P."/>
            <person name="Grigoriev I."/>
        </authorList>
    </citation>
    <scope>NUCLEOTIDE SEQUENCE</scope>
    <source>
        <strain evidence="2">CBS 101060</strain>
    </source>
</reference>
<feature type="transmembrane region" description="Helical" evidence="1">
    <location>
        <begin position="14"/>
        <end position="38"/>
    </location>
</feature>
<dbReference type="Proteomes" id="UP000799429">
    <property type="component" value="Unassembled WGS sequence"/>
</dbReference>
<evidence type="ECO:0000313" key="2">
    <source>
        <dbReference type="EMBL" id="KAF2838241.1"/>
    </source>
</evidence>
<dbReference type="AlphaFoldDB" id="A0A9P4VM63"/>
<keyword evidence="3" id="KW-1185">Reference proteome</keyword>
<accession>A0A9P4VM63</accession>
<gene>
    <name evidence="2" type="ORF">M501DRAFT_866590</name>
</gene>
<name>A0A9P4VM63_9PEZI</name>
<comment type="caution">
    <text evidence="2">The sequence shown here is derived from an EMBL/GenBank/DDBJ whole genome shotgun (WGS) entry which is preliminary data.</text>
</comment>
<keyword evidence="1" id="KW-0812">Transmembrane</keyword>
<keyword evidence="1" id="KW-1133">Transmembrane helix</keyword>
<evidence type="ECO:0000256" key="1">
    <source>
        <dbReference type="SAM" id="Phobius"/>
    </source>
</evidence>
<dbReference type="EMBL" id="MU006097">
    <property type="protein sequence ID" value="KAF2838241.1"/>
    <property type="molecule type" value="Genomic_DNA"/>
</dbReference>